<keyword evidence="3" id="KW-1185">Reference proteome</keyword>
<protein>
    <submittedName>
        <fullName evidence="2">Uncharacterized protein</fullName>
    </submittedName>
</protein>
<feature type="region of interest" description="Disordered" evidence="1">
    <location>
        <begin position="1"/>
        <end position="23"/>
    </location>
</feature>
<dbReference type="Proteomes" id="UP000054560">
    <property type="component" value="Unassembled WGS sequence"/>
</dbReference>
<evidence type="ECO:0000256" key="1">
    <source>
        <dbReference type="SAM" id="MobiDB-lite"/>
    </source>
</evidence>
<gene>
    <name evidence="2" type="ORF">SARC_08303</name>
</gene>
<evidence type="ECO:0000313" key="2">
    <source>
        <dbReference type="EMBL" id="KNC79298.1"/>
    </source>
</evidence>
<dbReference type="EMBL" id="KQ242329">
    <property type="protein sequence ID" value="KNC79298.1"/>
    <property type="molecule type" value="Genomic_DNA"/>
</dbReference>
<feature type="compositionally biased region" description="Low complexity" evidence="1">
    <location>
        <begin position="83"/>
        <end position="93"/>
    </location>
</feature>
<evidence type="ECO:0000313" key="3">
    <source>
        <dbReference type="Proteomes" id="UP000054560"/>
    </source>
</evidence>
<dbReference type="RefSeq" id="XP_014153200.1">
    <property type="nucleotide sequence ID" value="XM_014297725.1"/>
</dbReference>
<accession>A0A0L0FTP1</accession>
<organism evidence="2 3">
    <name type="scientific">Sphaeroforma arctica JP610</name>
    <dbReference type="NCBI Taxonomy" id="667725"/>
    <lineage>
        <taxon>Eukaryota</taxon>
        <taxon>Ichthyosporea</taxon>
        <taxon>Ichthyophonida</taxon>
        <taxon>Sphaeroforma</taxon>
    </lineage>
</organism>
<feature type="region of interest" description="Disordered" evidence="1">
    <location>
        <begin position="61"/>
        <end position="125"/>
    </location>
</feature>
<proteinExistence type="predicted"/>
<feature type="compositionally biased region" description="Low complexity" evidence="1">
    <location>
        <begin position="106"/>
        <end position="116"/>
    </location>
</feature>
<dbReference type="AlphaFoldDB" id="A0A0L0FTP1"/>
<reference evidence="2 3" key="1">
    <citation type="submission" date="2011-02" db="EMBL/GenBank/DDBJ databases">
        <title>The Genome Sequence of Sphaeroforma arctica JP610.</title>
        <authorList>
            <consortium name="The Broad Institute Genome Sequencing Platform"/>
            <person name="Russ C."/>
            <person name="Cuomo C."/>
            <person name="Young S.K."/>
            <person name="Zeng Q."/>
            <person name="Gargeya S."/>
            <person name="Alvarado L."/>
            <person name="Berlin A."/>
            <person name="Chapman S.B."/>
            <person name="Chen Z."/>
            <person name="Freedman E."/>
            <person name="Gellesch M."/>
            <person name="Goldberg J."/>
            <person name="Griggs A."/>
            <person name="Gujja S."/>
            <person name="Heilman E."/>
            <person name="Heiman D."/>
            <person name="Howarth C."/>
            <person name="Mehta T."/>
            <person name="Neiman D."/>
            <person name="Pearson M."/>
            <person name="Roberts A."/>
            <person name="Saif S."/>
            <person name="Shea T."/>
            <person name="Shenoy N."/>
            <person name="Sisk P."/>
            <person name="Stolte C."/>
            <person name="Sykes S."/>
            <person name="White J."/>
            <person name="Yandava C."/>
            <person name="Burger G."/>
            <person name="Gray M.W."/>
            <person name="Holland P.W.H."/>
            <person name="King N."/>
            <person name="Lang F.B.F."/>
            <person name="Roger A.J."/>
            <person name="Ruiz-Trillo I."/>
            <person name="Haas B."/>
            <person name="Nusbaum C."/>
            <person name="Birren B."/>
        </authorList>
    </citation>
    <scope>NUCLEOTIDE SEQUENCE [LARGE SCALE GENOMIC DNA]</scope>
    <source>
        <strain evidence="2 3">JP610</strain>
    </source>
</reference>
<dbReference type="GeneID" id="25908807"/>
<name>A0A0L0FTP1_9EUKA</name>
<sequence length="266" mass="30808">MGRKTKTSNNNRPKGNVPRVLHFDPDRPIVPWVRNFHAYVEEIPFRKLDNRCTTSERSAKINTFMNVKKPETTASSDPPPQPDAVTTTVPDPTSANDVPEDDDNNSTDLSDSSYSSPRPPKPVGPFRWSRSRNRWVYRYKHDAFNSSGELNDWYDGFVWDIYKETWILEHPELFHQDPRTKTWRHALPVLPPIHASISDDMLLSNLKVGADRDCRSVHSLLLPVANDPFNMDCLYKLLCYDADIIIQFLDTMHQRFSDFFNICLDN</sequence>